<dbReference type="PANTHER" id="PTHR12416">
    <property type="entry name" value="RRNA-PROCESSING PROTEIN UTP23 HOMOLOG"/>
    <property type="match status" value="1"/>
</dbReference>
<protein>
    <recommendedName>
        <fullName evidence="8">rRNA-processing protein FCF1 homolog</fullName>
    </recommendedName>
</protein>
<evidence type="ECO:0000256" key="8">
    <source>
        <dbReference type="ARBA" id="ARBA00069243"/>
    </source>
</evidence>
<evidence type="ECO:0000256" key="5">
    <source>
        <dbReference type="ARBA" id="ARBA00024026"/>
    </source>
</evidence>
<dbReference type="Proteomes" id="UP000031443">
    <property type="component" value="Unassembled WGS sequence"/>
</dbReference>
<evidence type="ECO:0000259" key="9">
    <source>
        <dbReference type="SMART" id="SM00670"/>
    </source>
</evidence>
<feature type="domain" description="PIN" evidence="9">
    <location>
        <begin position="144"/>
        <end position="243"/>
    </location>
</feature>
<organism evidence="10 11">
    <name type="scientific">Chelonia mydas</name>
    <name type="common">Green sea-turtle</name>
    <name type="synonym">Chelonia agassizi</name>
    <dbReference type="NCBI Taxonomy" id="8469"/>
    <lineage>
        <taxon>Eukaryota</taxon>
        <taxon>Metazoa</taxon>
        <taxon>Chordata</taxon>
        <taxon>Craniata</taxon>
        <taxon>Vertebrata</taxon>
        <taxon>Euteleostomi</taxon>
        <taxon>Archelosauria</taxon>
        <taxon>Testudinata</taxon>
        <taxon>Testudines</taxon>
        <taxon>Cryptodira</taxon>
        <taxon>Durocryptodira</taxon>
        <taxon>Americhelydia</taxon>
        <taxon>Chelonioidea</taxon>
        <taxon>Cheloniidae</taxon>
        <taxon>Chelonia</taxon>
    </lineage>
</organism>
<keyword evidence="3" id="KW-0698">rRNA processing</keyword>
<name>M7B0Y7_CHEMY</name>
<dbReference type="FunFam" id="3.40.50.1010:FF:000004">
    <property type="entry name" value="rRNA-processing protein FCF1 homolog"/>
    <property type="match status" value="1"/>
</dbReference>
<proteinExistence type="inferred from homology"/>
<dbReference type="EMBL" id="KB548684">
    <property type="protein sequence ID" value="EMP30709.1"/>
    <property type="molecule type" value="Genomic_DNA"/>
</dbReference>
<reference evidence="11" key="1">
    <citation type="journal article" date="2013" name="Nat. Genet.">
        <title>The draft genomes of soft-shell turtle and green sea turtle yield insights into the development and evolution of the turtle-specific body plan.</title>
        <authorList>
            <person name="Wang Z."/>
            <person name="Pascual-Anaya J."/>
            <person name="Zadissa A."/>
            <person name="Li W."/>
            <person name="Niimura Y."/>
            <person name="Huang Z."/>
            <person name="Li C."/>
            <person name="White S."/>
            <person name="Xiong Z."/>
            <person name="Fang D."/>
            <person name="Wang B."/>
            <person name="Ming Y."/>
            <person name="Chen Y."/>
            <person name="Zheng Y."/>
            <person name="Kuraku S."/>
            <person name="Pignatelli M."/>
            <person name="Herrero J."/>
            <person name="Beal K."/>
            <person name="Nozawa M."/>
            <person name="Li Q."/>
            <person name="Wang J."/>
            <person name="Zhang H."/>
            <person name="Yu L."/>
            <person name="Shigenobu S."/>
            <person name="Wang J."/>
            <person name="Liu J."/>
            <person name="Flicek P."/>
            <person name="Searle S."/>
            <person name="Wang J."/>
            <person name="Kuratani S."/>
            <person name="Yin Y."/>
            <person name="Aken B."/>
            <person name="Zhang G."/>
            <person name="Irie N."/>
        </authorList>
    </citation>
    <scope>NUCLEOTIDE SEQUENCE [LARGE SCALE GENOMIC DNA]</scope>
</reference>
<evidence type="ECO:0000256" key="6">
    <source>
        <dbReference type="ARBA" id="ARBA00035000"/>
    </source>
</evidence>
<evidence type="ECO:0000256" key="1">
    <source>
        <dbReference type="ARBA" id="ARBA00004604"/>
    </source>
</evidence>
<accession>M7B0Y7</accession>
<dbReference type="eggNOG" id="KOG3165">
    <property type="taxonomic scope" value="Eukaryota"/>
</dbReference>
<dbReference type="InterPro" id="IPR037503">
    <property type="entry name" value="Fcf1_PIN"/>
</dbReference>
<dbReference type="AlphaFoldDB" id="M7B0Y7"/>
<evidence type="ECO:0000313" key="11">
    <source>
        <dbReference type="Proteomes" id="UP000031443"/>
    </source>
</evidence>
<dbReference type="GO" id="GO:0032040">
    <property type="term" value="C:small-subunit processome"/>
    <property type="evidence" value="ECO:0007669"/>
    <property type="project" value="InterPro"/>
</dbReference>
<dbReference type="InterPro" id="IPR002716">
    <property type="entry name" value="PIN_dom"/>
</dbReference>
<sequence length="275" mass="31848">MAKINTNRSVTLSPGLDHAIGNFKQGPGEMLALKKIKHTQEIPDQYQKSKIPHSFYSKVDLKSMSVHMCSSPPPQIQQGKQKKARKYAIVKRMINLRDQRIKQSERAKSNVKKKDDPSAIKEREVPQHPSCLFFQYNMQLGPPYYILIDTNFINFSIKAKLDLVQSMMDCLYAKCIPCITDCVMAEIEKLGQKYRVALRIAKDPRFERLPCTHKGTYADDCLVQRVTQHKCYIVATVDRDLKRRIRKIPGVPIMYISNHRYNIERMPDDYGAPRF</sequence>
<evidence type="ECO:0000313" key="10">
    <source>
        <dbReference type="EMBL" id="EMP30709.1"/>
    </source>
</evidence>
<dbReference type="InterPro" id="IPR006984">
    <property type="entry name" value="Fcf1/UTP23"/>
</dbReference>
<comment type="similarity">
    <text evidence="5">Belongs to the UTP23/FCF1 family. FCF1 subfamily.</text>
</comment>
<evidence type="ECO:0000256" key="2">
    <source>
        <dbReference type="ARBA" id="ARBA00022517"/>
    </source>
</evidence>
<evidence type="ECO:0000256" key="3">
    <source>
        <dbReference type="ARBA" id="ARBA00022552"/>
    </source>
</evidence>
<dbReference type="GO" id="GO:0042274">
    <property type="term" value="P:ribosomal small subunit biogenesis"/>
    <property type="evidence" value="ECO:0007669"/>
    <property type="project" value="UniProtKB-ARBA"/>
</dbReference>
<comment type="function">
    <text evidence="6">Part of the small subunit (SSU) processome, first precursor of the small eukaryotic ribosomal subunit. During the assembly of the SSU processome in the nucleolus, many ribosome biogenesis factors, an RNA chaperone and ribosomal proteins associate with the nascent pre-rRNA and work in concert to generate RNA folding, modifications, rearrangements and cleavage as well as targeted degradation of pre-ribosomal RNA by the RNA exosome.</text>
</comment>
<dbReference type="SMART" id="SM00670">
    <property type="entry name" value="PINc"/>
    <property type="match status" value="1"/>
</dbReference>
<dbReference type="SUPFAM" id="SSF88723">
    <property type="entry name" value="PIN domain-like"/>
    <property type="match status" value="1"/>
</dbReference>
<dbReference type="Pfam" id="PF04900">
    <property type="entry name" value="Fcf1"/>
    <property type="match status" value="1"/>
</dbReference>
<keyword evidence="2" id="KW-0690">Ribosome biogenesis</keyword>
<dbReference type="GO" id="GO:0006364">
    <property type="term" value="P:rRNA processing"/>
    <property type="evidence" value="ECO:0007669"/>
    <property type="project" value="UniProtKB-KW"/>
</dbReference>
<evidence type="ECO:0000256" key="7">
    <source>
        <dbReference type="ARBA" id="ARBA00035020"/>
    </source>
</evidence>
<dbReference type="STRING" id="8469.M7B0Y7"/>
<gene>
    <name evidence="10" type="ORF">UY3_12131</name>
</gene>
<comment type="subcellular location">
    <subcellularLocation>
        <location evidence="1">Nucleus</location>
        <location evidence="1">Nucleolus</location>
    </subcellularLocation>
</comment>
<evidence type="ECO:0000256" key="4">
    <source>
        <dbReference type="ARBA" id="ARBA00023242"/>
    </source>
</evidence>
<keyword evidence="4" id="KW-0539">Nucleus</keyword>
<comment type="subunit">
    <text evidence="7">Part of the small subunit (SSU) processome, composed of more than 70 proteins and the RNA chaperone small nucleolar RNA (snoRNA) U3.</text>
</comment>
<dbReference type="CDD" id="cd09864">
    <property type="entry name" value="PIN_Fcf1-like"/>
    <property type="match status" value="1"/>
</dbReference>
<keyword evidence="11" id="KW-1185">Reference proteome</keyword>
<dbReference type="InterPro" id="IPR029060">
    <property type="entry name" value="PIN-like_dom_sf"/>
</dbReference>
<dbReference type="Gene3D" id="3.40.50.1010">
    <property type="entry name" value="5'-nuclease"/>
    <property type="match status" value="1"/>
</dbReference>